<dbReference type="InterPro" id="IPR039421">
    <property type="entry name" value="Type_1_exporter"/>
</dbReference>
<feature type="transmembrane region" description="Helical" evidence="8">
    <location>
        <begin position="267"/>
        <end position="289"/>
    </location>
</feature>
<feature type="transmembrane region" description="Helical" evidence="8">
    <location>
        <begin position="12"/>
        <end position="35"/>
    </location>
</feature>
<accession>A0ABU0LZM5</accession>
<dbReference type="EMBL" id="JAUSWO010000001">
    <property type="protein sequence ID" value="MDQ0514160.1"/>
    <property type="molecule type" value="Genomic_DNA"/>
</dbReference>
<dbReference type="GO" id="GO:0005524">
    <property type="term" value="F:ATP binding"/>
    <property type="evidence" value="ECO:0007669"/>
    <property type="project" value="UniProtKB-KW"/>
</dbReference>
<dbReference type="PROSITE" id="PS50893">
    <property type="entry name" value="ABC_TRANSPORTER_2"/>
    <property type="match status" value="1"/>
</dbReference>
<dbReference type="Pfam" id="PF00664">
    <property type="entry name" value="ABC_membrane"/>
    <property type="match status" value="1"/>
</dbReference>
<gene>
    <name evidence="11" type="ORF">J2Z62_000598</name>
</gene>
<comment type="subcellular location">
    <subcellularLocation>
        <location evidence="1">Cell membrane</location>
        <topology evidence="1">Multi-pass membrane protein</topology>
    </subcellularLocation>
</comment>
<dbReference type="PANTHER" id="PTHR24221">
    <property type="entry name" value="ATP-BINDING CASSETTE SUB-FAMILY B"/>
    <property type="match status" value="1"/>
</dbReference>
<feature type="domain" description="ABC transporter" evidence="9">
    <location>
        <begin position="327"/>
        <end position="532"/>
    </location>
</feature>
<dbReference type="InterPro" id="IPR003439">
    <property type="entry name" value="ABC_transporter-like_ATP-bd"/>
</dbReference>
<dbReference type="CDD" id="cd03228">
    <property type="entry name" value="ABCC_MRP_Like"/>
    <property type="match status" value="1"/>
</dbReference>
<dbReference type="Gene3D" id="3.40.50.300">
    <property type="entry name" value="P-loop containing nucleotide triphosphate hydrolases"/>
    <property type="match status" value="1"/>
</dbReference>
<evidence type="ECO:0000259" key="9">
    <source>
        <dbReference type="PROSITE" id="PS50893"/>
    </source>
</evidence>
<evidence type="ECO:0000313" key="11">
    <source>
        <dbReference type="EMBL" id="MDQ0514160.1"/>
    </source>
</evidence>
<organism evidence="11 12">
    <name type="scientific">Mycoplasmoides fastidiosum</name>
    <dbReference type="NCBI Taxonomy" id="92758"/>
    <lineage>
        <taxon>Bacteria</taxon>
        <taxon>Bacillati</taxon>
        <taxon>Mycoplasmatota</taxon>
        <taxon>Mycoplasmoidales</taxon>
        <taxon>Mycoplasmoidaceae</taxon>
        <taxon>Mycoplasmoides</taxon>
    </lineage>
</organism>
<dbReference type="RefSeq" id="WP_256547151.1">
    <property type="nucleotide sequence ID" value="NZ_CP101809.1"/>
</dbReference>
<dbReference type="SMART" id="SM00382">
    <property type="entry name" value="AAA"/>
    <property type="match status" value="1"/>
</dbReference>
<dbReference type="SUPFAM" id="SSF90123">
    <property type="entry name" value="ABC transporter transmembrane region"/>
    <property type="match status" value="1"/>
</dbReference>
<dbReference type="SUPFAM" id="SSF52540">
    <property type="entry name" value="P-loop containing nucleoside triphosphate hydrolases"/>
    <property type="match status" value="1"/>
</dbReference>
<evidence type="ECO:0000256" key="3">
    <source>
        <dbReference type="ARBA" id="ARBA00022692"/>
    </source>
</evidence>
<dbReference type="PROSITE" id="PS50929">
    <property type="entry name" value="ABC_TM1F"/>
    <property type="match status" value="1"/>
</dbReference>
<feature type="transmembrane region" description="Helical" evidence="8">
    <location>
        <begin position="236"/>
        <end position="261"/>
    </location>
</feature>
<keyword evidence="6 8" id="KW-1133">Transmembrane helix</keyword>
<dbReference type="PROSITE" id="PS00211">
    <property type="entry name" value="ABC_TRANSPORTER_1"/>
    <property type="match status" value="1"/>
</dbReference>
<feature type="transmembrane region" description="Helical" evidence="8">
    <location>
        <begin position="126"/>
        <end position="144"/>
    </location>
</feature>
<dbReference type="Pfam" id="PF00005">
    <property type="entry name" value="ABC_tran"/>
    <property type="match status" value="1"/>
</dbReference>
<dbReference type="InterPro" id="IPR003593">
    <property type="entry name" value="AAA+_ATPase"/>
</dbReference>
<comment type="caution">
    <text evidence="11">The sequence shown here is derived from an EMBL/GenBank/DDBJ whole genome shotgun (WGS) entry which is preliminary data.</text>
</comment>
<dbReference type="Gene3D" id="1.20.1560.10">
    <property type="entry name" value="ABC transporter type 1, transmembrane domain"/>
    <property type="match status" value="1"/>
</dbReference>
<feature type="transmembrane region" description="Helical" evidence="8">
    <location>
        <begin position="150"/>
        <end position="168"/>
    </location>
</feature>
<dbReference type="InterPro" id="IPR027417">
    <property type="entry name" value="P-loop_NTPase"/>
</dbReference>
<feature type="transmembrane region" description="Helical" evidence="8">
    <location>
        <begin position="47"/>
        <end position="67"/>
    </location>
</feature>
<name>A0ABU0LZM5_9BACT</name>
<comment type="similarity">
    <text evidence="2">Belongs to the ABC transporter superfamily.</text>
</comment>
<evidence type="ECO:0000256" key="8">
    <source>
        <dbReference type="SAM" id="Phobius"/>
    </source>
</evidence>
<keyword evidence="12" id="KW-1185">Reference proteome</keyword>
<evidence type="ECO:0000256" key="7">
    <source>
        <dbReference type="ARBA" id="ARBA00023136"/>
    </source>
</evidence>
<dbReference type="InterPro" id="IPR036640">
    <property type="entry name" value="ABC1_TM_sf"/>
</dbReference>
<evidence type="ECO:0000313" key="12">
    <source>
        <dbReference type="Proteomes" id="UP001240643"/>
    </source>
</evidence>
<evidence type="ECO:0000256" key="2">
    <source>
        <dbReference type="ARBA" id="ARBA00005417"/>
    </source>
</evidence>
<keyword evidence="3 8" id="KW-0812">Transmembrane</keyword>
<evidence type="ECO:0000256" key="6">
    <source>
        <dbReference type="ARBA" id="ARBA00022989"/>
    </source>
</evidence>
<dbReference type="PANTHER" id="PTHR24221:SF654">
    <property type="entry name" value="ATP-BINDING CASSETTE SUB-FAMILY B MEMBER 6"/>
    <property type="match status" value="1"/>
</dbReference>
<sequence length="532" mass="61777">MFYIKQHKTVFLFYFCLSIITSGIVIFEGYLTYLTYQYILAKEPDKYNTLIVVQAVLFFVGLVSYIIKTKIKNKTAEQIIKDLKINTIARISLVKNLEFKTNKKGFYVAQLTEKLDFFFSRRPGTLFSWVDDFNLFWISFPVLIFMDWRIGLISIAISIINMIVPLIMGRVSTKYNTSAVKEIEKFNANLLMMVDAFSSFYCFNKEEEFNDQIIEANNLFIKRFMKNMKFTVMSELFISGLSLGVKYLIIFLMGYFVLFVYKGSPEVIGIIAAVPIILDFLISGIRYIGIYISNYKSAKELAQNYETLIAKARTTSTTKPSYEFNSLEIRNLNFSYEDEKPFFKNLNLSFEKGKKYALIGPSGSGKSTLLNLITKQLENYQGEIILNGINIKNIEDSDYKNTFTFLDSEEFVFNDTIYNNISLWTPDQEDKAEKALNLASYSVEDLNLKLNNENSNISSGQKQRINFARFFFDEKNLLILDEALANLDKNNVAKIEQNLFNNSELTLINVTHHLKNPEKYHRIYKMEELTWK</sequence>
<proteinExistence type="inferred from homology"/>
<dbReference type="Proteomes" id="UP001240643">
    <property type="component" value="Unassembled WGS sequence"/>
</dbReference>
<keyword evidence="4" id="KW-0547">Nucleotide-binding</keyword>
<reference evidence="11" key="1">
    <citation type="submission" date="2023-07" db="EMBL/GenBank/DDBJ databases">
        <title>Genomic Encyclopedia of Type Strains, Phase IV (KMG-IV): sequencing the most valuable type-strain genomes for metagenomic binning, comparative biology and taxonomic classification.</title>
        <authorList>
            <person name="Goeker M."/>
        </authorList>
    </citation>
    <scope>NUCLEOTIDE SEQUENCE [LARGE SCALE GENOMIC DNA]</scope>
    <source>
        <strain evidence="11">DSM 21204</strain>
    </source>
</reference>
<evidence type="ECO:0000259" key="10">
    <source>
        <dbReference type="PROSITE" id="PS50929"/>
    </source>
</evidence>
<keyword evidence="7 8" id="KW-0472">Membrane</keyword>
<keyword evidence="5 11" id="KW-0067">ATP-binding</keyword>
<dbReference type="InterPro" id="IPR017871">
    <property type="entry name" value="ABC_transporter-like_CS"/>
</dbReference>
<evidence type="ECO:0000256" key="5">
    <source>
        <dbReference type="ARBA" id="ARBA00022840"/>
    </source>
</evidence>
<dbReference type="InterPro" id="IPR011527">
    <property type="entry name" value="ABC1_TM_dom"/>
</dbReference>
<protein>
    <submittedName>
        <fullName evidence="11">ATP-binding cassette subfamily C protein</fullName>
    </submittedName>
</protein>
<feature type="domain" description="ABC transmembrane type-1" evidence="10">
    <location>
        <begin position="12"/>
        <end position="293"/>
    </location>
</feature>
<evidence type="ECO:0000256" key="1">
    <source>
        <dbReference type="ARBA" id="ARBA00004651"/>
    </source>
</evidence>
<evidence type="ECO:0000256" key="4">
    <source>
        <dbReference type="ARBA" id="ARBA00022741"/>
    </source>
</evidence>